<keyword evidence="4 7" id="KW-1133">Transmembrane helix</keyword>
<evidence type="ECO:0000313" key="11">
    <source>
        <dbReference type="Proteomes" id="UP000048949"/>
    </source>
</evidence>
<comment type="subcellular location">
    <subcellularLocation>
        <location evidence="1">Cell membrane</location>
        <topology evidence="1">Multi-pass membrane protein</topology>
    </subcellularLocation>
</comment>
<keyword evidence="2" id="KW-1003">Cell membrane</keyword>
<dbReference type="OrthoDB" id="7853154at2"/>
<dbReference type="InterPro" id="IPR003856">
    <property type="entry name" value="LPS_length_determ_N"/>
</dbReference>
<feature type="coiled-coil region" evidence="6">
    <location>
        <begin position="215"/>
        <end position="242"/>
    </location>
</feature>
<dbReference type="GO" id="GO:0005886">
    <property type="term" value="C:plasma membrane"/>
    <property type="evidence" value="ECO:0007669"/>
    <property type="project" value="UniProtKB-SubCell"/>
</dbReference>
<dbReference type="RefSeq" id="WP_048599142.1">
    <property type="nucleotide sequence ID" value="NZ_CVPC01000009.1"/>
</dbReference>
<evidence type="ECO:0000259" key="9">
    <source>
        <dbReference type="Pfam" id="PF13807"/>
    </source>
</evidence>
<evidence type="ECO:0000256" key="6">
    <source>
        <dbReference type="SAM" id="Coils"/>
    </source>
</evidence>
<dbReference type="PANTHER" id="PTHR32309">
    <property type="entry name" value="TYROSINE-PROTEIN KINASE"/>
    <property type="match status" value="1"/>
</dbReference>
<evidence type="ECO:0000256" key="5">
    <source>
        <dbReference type="ARBA" id="ARBA00023136"/>
    </source>
</evidence>
<feature type="domain" description="Polysaccharide chain length determinant N-terminal" evidence="8">
    <location>
        <begin position="12"/>
        <end position="107"/>
    </location>
</feature>
<evidence type="ECO:0000313" key="10">
    <source>
        <dbReference type="EMBL" id="CRK75716.1"/>
    </source>
</evidence>
<protein>
    <submittedName>
        <fullName evidence="10">Tyrosine-protein kinase etk</fullName>
        <ecNumber evidence="10">2.7.10.-</ecNumber>
    </submittedName>
</protein>
<dbReference type="Pfam" id="PF13807">
    <property type="entry name" value="GNVR"/>
    <property type="match status" value="1"/>
</dbReference>
<feature type="coiled-coil region" evidence="6">
    <location>
        <begin position="332"/>
        <end position="383"/>
    </location>
</feature>
<dbReference type="InterPro" id="IPR050445">
    <property type="entry name" value="Bact_polysacc_biosynth/exp"/>
</dbReference>
<dbReference type="GO" id="GO:0004713">
    <property type="term" value="F:protein tyrosine kinase activity"/>
    <property type="evidence" value="ECO:0007669"/>
    <property type="project" value="TreeGrafter"/>
</dbReference>
<dbReference type="EC" id="2.7.10.-" evidence="10"/>
<dbReference type="InterPro" id="IPR032807">
    <property type="entry name" value="GNVR"/>
</dbReference>
<evidence type="ECO:0000256" key="1">
    <source>
        <dbReference type="ARBA" id="ARBA00004651"/>
    </source>
</evidence>
<keyword evidence="5 7" id="KW-0472">Membrane</keyword>
<evidence type="ECO:0000256" key="7">
    <source>
        <dbReference type="SAM" id="Phobius"/>
    </source>
</evidence>
<keyword evidence="10" id="KW-0418">Kinase</keyword>
<dbReference type="STRING" id="282199.GCA_001049735_01769"/>
<evidence type="ECO:0000256" key="2">
    <source>
        <dbReference type="ARBA" id="ARBA00022475"/>
    </source>
</evidence>
<reference evidence="10 11" key="1">
    <citation type="submission" date="2015-04" db="EMBL/GenBank/DDBJ databases">
        <authorList>
            <person name="Syromyatnikov M.Y."/>
            <person name="Popov V.N."/>
        </authorList>
    </citation>
    <scope>NUCLEOTIDE SEQUENCE [LARGE SCALE GENOMIC DNA]</scope>
    <source>
        <strain evidence="10 11">CECT 5292</strain>
    </source>
</reference>
<dbReference type="AlphaFoldDB" id="A0A0U1NLW2"/>
<name>A0A0U1NLW2_9RHOB</name>
<evidence type="ECO:0000256" key="4">
    <source>
        <dbReference type="ARBA" id="ARBA00022989"/>
    </source>
</evidence>
<dbReference type="PANTHER" id="PTHR32309:SF13">
    <property type="entry name" value="FERRIC ENTEROBACTIN TRANSPORT PROTEIN FEPE"/>
    <property type="match status" value="1"/>
</dbReference>
<keyword evidence="3 7" id="KW-0812">Transmembrane</keyword>
<gene>
    <name evidence="10" type="primary">etk</name>
    <name evidence="10" type="ORF">NIG5292_01770</name>
</gene>
<keyword evidence="6" id="KW-0175">Coiled coil</keyword>
<feature type="transmembrane region" description="Helical" evidence="7">
    <location>
        <begin position="417"/>
        <end position="437"/>
    </location>
</feature>
<keyword evidence="11" id="KW-1185">Reference proteome</keyword>
<sequence>MSNHQPTDAAEDEINLKELFLTIWAYKFLIALVSSAFLVGAGFYALNADKVFSAKSTFALPGSSGSNGILGSLGGELGGLAALVGAPTGGGDAEVIVERLTSREFILEIGRELDLKSDEMFNSYDPNATGPAWKAVLKSLLGMVSEKPNADRIALQNVINAYKELIVVEAGDTGSISVTVDHEVPERAAEIANFIVSKIIALKALESSDETDEKLDYLSRTLADASEDLEAAQRALQEYSLENSTKAVENFAVGSVMLDDMRTQRERSAEQLAAALALKEVLYKGVPGEGDYDRLRQEFPQLDQPSFRRIMGVSEVASAWTWPSVGVVSQVESSIRDRLSALERDILKLEQDASKYASSAERLAQLTRDLKIAEAAYTVLIEQVKSQSLVAGFKPDNSRILEVAGVPVSPSAPKRTLILALGLVLGVFVGSAVALVLGMRRGVYFALSSLLEAVGVSSGLKTKGVRRFRGKPLADVHKSLGKIKSDWARHAVLQLDSGDENRPVFICDLSFENNAGALGKIVAATAVSLGRDVGFIDLSRELSEVERELTPDIEDAMVKVGNPTGGTEYVYPAGVTNLDLLYSRSVDKIVDALLEKHDIVIFAANTDAVEVILASNSIVDPFFAVQLKPGKTLIKSVQRMLQRGTLGVAFHA</sequence>
<feature type="transmembrane region" description="Helical" evidence="7">
    <location>
        <begin position="24"/>
        <end position="46"/>
    </location>
</feature>
<dbReference type="Proteomes" id="UP000048949">
    <property type="component" value="Unassembled WGS sequence"/>
</dbReference>
<evidence type="ECO:0000256" key="3">
    <source>
        <dbReference type="ARBA" id="ARBA00022692"/>
    </source>
</evidence>
<accession>A0A0U1NLW2</accession>
<evidence type="ECO:0000259" key="8">
    <source>
        <dbReference type="Pfam" id="PF02706"/>
    </source>
</evidence>
<dbReference type="EMBL" id="CVQV01000009">
    <property type="protein sequence ID" value="CRK75716.1"/>
    <property type="molecule type" value="Genomic_DNA"/>
</dbReference>
<feature type="domain" description="Tyrosine-protein kinase G-rich" evidence="9">
    <location>
        <begin position="362"/>
        <end position="436"/>
    </location>
</feature>
<keyword evidence="10" id="KW-0808">Transferase</keyword>
<dbReference type="Pfam" id="PF02706">
    <property type="entry name" value="Wzz"/>
    <property type="match status" value="1"/>
</dbReference>
<organism evidence="10 11">
    <name type="scientific">Nereida ignava</name>
    <dbReference type="NCBI Taxonomy" id="282199"/>
    <lineage>
        <taxon>Bacteria</taxon>
        <taxon>Pseudomonadati</taxon>
        <taxon>Pseudomonadota</taxon>
        <taxon>Alphaproteobacteria</taxon>
        <taxon>Rhodobacterales</taxon>
        <taxon>Roseobacteraceae</taxon>
        <taxon>Nereida</taxon>
    </lineage>
</organism>
<proteinExistence type="predicted"/>